<dbReference type="Pfam" id="PF00550">
    <property type="entry name" value="PP-binding"/>
    <property type="match status" value="1"/>
</dbReference>
<keyword evidence="2" id="KW-0597">Phosphoprotein</keyword>
<evidence type="ECO:0000256" key="2">
    <source>
        <dbReference type="ARBA" id="ARBA00022553"/>
    </source>
</evidence>
<organism evidence="4 5">
    <name type="scientific">Streptantibioticus parmotrematis</name>
    <dbReference type="NCBI Taxonomy" id="2873249"/>
    <lineage>
        <taxon>Bacteria</taxon>
        <taxon>Bacillati</taxon>
        <taxon>Actinomycetota</taxon>
        <taxon>Actinomycetes</taxon>
        <taxon>Kitasatosporales</taxon>
        <taxon>Streptomycetaceae</taxon>
        <taxon>Streptantibioticus</taxon>
    </lineage>
</organism>
<comment type="caution">
    <text evidence="4">The sequence shown here is derived from an EMBL/GenBank/DDBJ whole genome shotgun (WGS) entry which is preliminary data.</text>
</comment>
<dbReference type="EMBL" id="JAINVZ010000006">
    <property type="protein sequence ID" value="MBY8885479.1"/>
    <property type="molecule type" value="Genomic_DNA"/>
</dbReference>
<evidence type="ECO:0000313" key="4">
    <source>
        <dbReference type="EMBL" id="MBY8885479.1"/>
    </source>
</evidence>
<dbReference type="Proteomes" id="UP001198565">
    <property type="component" value="Unassembled WGS sequence"/>
</dbReference>
<reference evidence="4 5" key="1">
    <citation type="submission" date="2021-08" db="EMBL/GenBank/DDBJ databases">
        <title>Streptomyces sp. PTM05 isolated from lichen.</title>
        <authorList>
            <person name="Somphong A."/>
            <person name="Phongsopitanun W."/>
            <person name="Tanasupawat S."/>
        </authorList>
    </citation>
    <scope>NUCLEOTIDE SEQUENCE [LARGE SCALE GENOMIC DNA]</scope>
    <source>
        <strain evidence="4 5">Ptm05</strain>
    </source>
</reference>
<evidence type="ECO:0000259" key="3">
    <source>
        <dbReference type="PROSITE" id="PS50075"/>
    </source>
</evidence>
<dbReference type="PROSITE" id="PS50075">
    <property type="entry name" value="CARRIER"/>
    <property type="match status" value="1"/>
</dbReference>
<protein>
    <submittedName>
        <fullName evidence="4">Acyl carrier protein</fullName>
    </submittedName>
</protein>
<keyword evidence="1" id="KW-0596">Phosphopantetheine</keyword>
<gene>
    <name evidence="4" type="ORF">K7472_11540</name>
</gene>
<dbReference type="InterPro" id="IPR020806">
    <property type="entry name" value="PKS_PP-bd"/>
</dbReference>
<accession>A0ABS7QUL5</accession>
<evidence type="ECO:0000256" key="1">
    <source>
        <dbReference type="ARBA" id="ARBA00022450"/>
    </source>
</evidence>
<dbReference type="SUPFAM" id="SSF47336">
    <property type="entry name" value="ACP-like"/>
    <property type="match status" value="1"/>
</dbReference>
<feature type="domain" description="Carrier" evidence="3">
    <location>
        <begin position="6"/>
        <end position="84"/>
    </location>
</feature>
<name>A0ABS7QUL5_9ACTN</name>
<keyword evidence="5" id="KW-1185">Reference proteome</keyword>
<dbReference type="SMART" id="SM00823">
    <property type="entry name" value="PKS_PP"/>
    <property type="match status" value="1"/>
</dbReference>
<sequence>MSTPTRTRDEIAHTVRTAVADVIGTEPEEIGDDVSLVADYGVDSLELMDIGARLEKALDVHIEVRDLTLAETVGHAVDLLEERLRERS</sequence>
<dbReference type="InterPro" id="IPR036736">
    <property type="entry name" value="ACP-like_sf"/>
</dbReference>
<dbReference type="PROSITE" id="PS00012">
    <property type="entry name" value="PHOSPHOPANTETHEINE"/>
    <property type="match status" value="1"/>
</dbReference>
<proteinExistence type="predicted"/>
<dbReference type="RefSeq" id="WP_222976911.1">
    <property type="nucleotide sequence ID" value="NZ_JAINVZ010000006.1"/>
</dbReference>
<dbReference type="InterPro" id="IPR006162">
    <property type="entry name" value="Ppantetheine_attach_site"/>
</dbReference>
<dbReference type="Gene3D" id="1.10.1200.10">
    <property type="entry name" value="ACP-like"/>
    <property type="match status" value="1"/>
</dbReference>
<evidence type="ECO:0000313" key="5">
    <source>
        <dbReference type="Proteomes" id="UP001198565"/>
    </source>
</evidence>
<dbReference type="InterPro" id="IPR009081">
    <property type="entry name" value="PP-bd_ACP"/>
</dbReference>